<dbReference type="SUPFAM" id="SSF52833">
    <property type="entry name" value="Thioredoxin-like"/>
    <property type="match status" value="1"/>
</dbReference>
<comment type="caution">
    <text evidence="2">The sequence shown here is derived from an EMBL/GenBank/DDBJ whole genome shotgun (WGS) entry which is preliminary data.</text>
</comment>
<gene>
    <name evidence="2" type="ORF">BN52_04585</name>
    <name evidence="3" type="ORF">FC38_GL001531</name>
</gene>
<dbReference type="GO" id="GO:0016853">
    <property type="term" value="F:isomerase activity"/>
    <property type="evidence" value="ECO:0007669"/>
    <property type="project" value="UniProtKB-KW"/>
</dbReference>
<protein>
    <submittedName>
        <fullName evidence="3">Dithiol-disulfide isomerase</fullName>
    </submittedName>
    <submittedName>
        <fullName evidence="2">Protein-disulfide isomerase</fullName>
    </submittedName>
</protein>
<keyword evidence="5" id="KW-1185">Reference proteome</keyword>
<sequence>MDAHRLIKLAQKTGDEAVVSKLIDRLYELYFVENKSIADHDVLKRVTTEVGLDADKVDDVLNSDQFEADVRRDEMSAAQSGVQGVPFFVINQKYAISGAQPYEVMVNALKQISEEE</sequence>
<dbReference type="GO" id="GO:0016491">
    <property type="term" value="F:oxidoreductase activity"/>
    <property type="evidence" value="ECO:0007669"/>
    <property type="project" value="InterPro"/>
</dbReference>
<reference evidence="3 5" key="2">
    <citation type="journal article" date="2015" name="Genome Announc.">
        <title>Expanding the biotechnology potential of lactobacilli through comparative genomics of 213 strains and associated genera.</title>
        <authorList>
            <person name="Sun Z."/>
            <person name="Harris H.M."/>
            <person name="McCann A."/>
            <person name="Guo C."/>
            <person name="Argimon S."/>
            <person name="Zhang W."/>
            <person name="Yang X."/>
            <person name="Jeffery I.B."/>
            <person name="Cooney J.C."/>
            <person name="Kagawa T.F."/>
            <person name="Liu W."/>
            <person name="Song Y."/>
            <person name="Salvetti E."/>
            <person name="Wrobel A."/>
            <person name="Rasinkangas P."/>
            <person name="Parkhill J."/>
            <person name="Rea M.C."/>
            <person name="O'Sullivan O."/>
            <person name="Ritari J."/>
            <person name="Douillard F.P."/>
            <person name="Paul Ross R."/>
            <person name="Yang R."/>
            <person name="Briner A.E."/>
            <person name="Felis G.E."/>
            <person name="de Vos W.M."/>
            <person name="Barrangou R."/>
            <person name="Klaenhammer T.R."/>
            <person name="Caufield P.W."/>
            <person name="Cui Y."/>
            <person name="Zhang H."/>
            <person name="O'Toole P.W."/>
        </authorList>
    </citation>
    <scope>NUCLEOTIDE SEQUENCE [LARGE SCALE GENOMIC DNA]</scope>
    <source>
        <strain evidence="3 5">DSM 23908</strain>
    </source>
</reference>
<dbReference type="InterPro" id="IPR001853">
    <property type="entry name" value="DSBA-like_thioredoxin_dom"/>
</dbReference>
<dbReference type="PATRIC" id="fig|1423751.3.peg.1580"/>
<proteinExistence type="predicted"/>
<dbReference type="AlphaFoldDB" id="I7LG92"/>
<dbReference type="EMBL" id="CAKC01000064">
    <property type="protein sequence ID" value="CCI87398.1"/>
    <property type="molecule type" value="Genomic_DNA"/>
</dbReference>
<dbReference type="InterPro" id="IPR036249">
    <property type="entry name" value="Thioredoxin-like_sf"/>
</dbReference>
<dbReference type="Proteomes" id="UP000009326">
    <property type="component" value="Unassembled WGS sequence"/>
</dbReference>
<dbReference type="Pfam" id="PF01323">
    <property type="entry name" value="DSBA"/>
    <property type="match status" value="1"/>
</dbReference>
<dbReference type="Gene3D" id="3.40.30.10">
    <property type="entry name" value="Glutaredoxin"/>
    <property type="match status" value="1"/>
</dbReference>
<feature type="domain" description="DSBA-like thioredoxin" evidence="1">
    <location>
        <begin position="2"/>
        <end position="110"/>
    </location>
</feature>
<reference evidence="2 4" key="1">
    <citation type="submission" date="2012-06" db="EMBL/GenBank/DDBJ databases">
        <title>Draft genome sequence of Lactobacillus gigeriorum CRBIP 24.85T, isolated from chicken crop.</title>
        <authorList>
            <person name="Cousin S."/>
            <person name="Ma L."/>
            <person name="Creno S."/>
            <person name="Clermont D."/>
            <person name="Loux V."/>
            <person name="Bizet C."/>
            <person name="Bouchier C."/>
        </authorList>
    </citation>
    <scope>NUCLEOTIDE SEQUENCE [LARGE SCALE GENOMIC DNA]</scope>
    <source>
        <strain evidence="4">CRBIP 24.85T</strain>
        <strain evidence="2">Type strain: CRBIP 24.85</strain>
    </source>
</reference>
<accession>I7LG92</accession>
<dbReference type="STRING" id="1423751.FC38_GL001531"/>
<keyword evidence="2" id="KW-0413">Isomerase</keyword>
<dbReference type="PANTHER" id="PTHR13887">
    <property type="entry name" value="GLUTATHIONE S-TRANSFERASE KAPPA"/>
    <property type="match status" value="1"/>
</dbReference>
<evidence type="ECO:0000313" key="3">
    <source>
        <dbReference type="EMBL" id="KRN09266.1"/>
    </source>
</evidence>
<name>I7LG92_9LACO</name>
<evidence type="ECO:0000259" key="1">
    <source>
        <dbReference type="Pfam" id="PF01323"/>
    </source>
</evidence>
<dbReference type="EMBL" id="AYZO01000050">
    <property type="protein sequence ID" value="KRN09266.1"/>
    <property type="molecule type" value="Genomic_DNA"/>
</dbReference>
<evidence type="ECO:0000313" key="5">
    <source>
        <dbReference type="Proteomes" id="UP000051521"/>
    </source>
</evidence>
<evidence type="ECO:0000313" key="2">
    <source>
        <dbReference type="EMBL" id="CCI87398.1"/>
    </source>
</evidence>
<organism evidence="2 4">
    <name type="scientific">Lactobacillus gigeriorum DSM 23908 = CRBIP 24.85</name>
    <dbReference type="NCBI Taxonomy" id="1423751"/>
    <lineage>
        <taxon>Bacteria</taxon>
        <taxon>Bacillati</taxon>
        <taxon>Bacillota</taxon>
        <taxon>Bacilli</taxon>
        <taxon>Lactobacillales</taxon>
        <taxon>Lactobacillaceae</taxon>
        <taxon>Lactobacillus</taxon>
    </lineage>
</organism>
<dbReference type="Proteomes" id="UP000051521">
    <property type="component" value="Unassembled WGS sequence"/>
</dbReference>
<evidence type="ECO:0000313" key="4">
    <source>
        <dbReference type="Proteomes" id="UP000009326"/>
    </source>
</evidence>
<dbReference type="PANTHER" id="PTHR13887:SF41">
    <property type="entry name" value="THIOREDOXIN SUPERFAMILY PROTEIN"/>
    <property type="match status" value="1"/>
</dbReference>